<feature type="domain" description="Helix-turn-helix" evidence="1">
    <location>
        <begin position="6"/>
        <end position="53"/>
    </location>
</feature>
<dbReference type="Pfam" id="PF12728">
    <property type="entry name" value="HTH_17"/>
    <property type="match status" value="1"/>
</dbReference>
<evidence type="ECO:0000313" key="2">
    <source>
        <dbReference type="EMBL" id="XFO68662.1"/>
    </source>
</evidence>
<sequence>MTKDKLLTVNDVLKIIPISRSGLYSAIKRGDFHIVNVGKRIFIPTWAIDELINAPKVSNG</sequence>
<dbReference type="InterPro" id="IPR041657">
    <property type="entry name" value="HTH_17"/>
</dbReference>
<proteinExistence type="predicted"/>
<keyword evidence="3" id="KW-1185">Reference proteome</keyword>
<organism evidence="2 3">
    <name type="scientific">Sporomusa silvacetica DSM 10669</name>
    <dbReference type="NCBI Taxonomy" id="1123289"/>
    <lineage>
        <taxon>Bacteria</taxon>
        <taxon>Bacillati</taxon>
        <taxon>Bacillota</taxon>
        <taxon>Negativicutes</taxon>
        <taxon>Selenomonadales</taxon>
        <taxon>Sporomusaceae</taxon>
        <taxon>Sporomusa</taxon>
    </lineage>
</organism>
<evidence type="ECO:0000259" key="1">
    <source>
        <dbReference type="Pfam" id="PF12728"/>
    </source>
</evidence>
<protein>
    <recommendedName>
        <fullName evidence="1">Helix-turn-helix domain-containing protein</fullName>
    </recommendedName>
</protein>
<dbReference type="EMBL" id="CP155573">
    <property type="protein sequence ID" value="XFO68662.1"/>
    <property type="molecule type" value="Genomic_DNA"/>
</dbReference>
<accession>A0ABZ3ISJ7</accession>
<reference evidence="2" key="1">
    <citation type="submission" date="2024-05" db="EMBL/GenBank/DDBJ databases">
        <title>Isolation and characterization of Sporomusa carbonis sp. nov., a carboxydotrophic hydrogenogen in the genus of Sporomusa isolated from a charcoal burning pile.</title>
        <authorList>
            <person name="Boeer T."/>
            <person name="Rosenbaum F."/>
            <person name="Eysell L."/>
            <person name="Mueller V."/>
            <person name="Daniel R."/>
            <person name="Poehlein A."/>
        </authorList>
    </citation>
    <scope>NUCLEOTIDE SEQUENCE [LARGE SCALE GENOMIC DNA]</scope>
    <source>
        <strain evidence="2">DSM 10669</strain>
    </source>
</reference>
<dbReference type="Proteomes" id="UP000216752">
    <property type="component" value="Chromosome"/>
</dbReference>
<name>A0ABZ3ISJ7_9FIRM</name>
<evidence type="ECO:0000313" key="3">
    <source>
        <dbReference type="Proteomes" id="UP000216752"/>
    </source>
</evidence>
<gene>
    <name evidence="2" type="ORF">SPSIL_048850</name>
</gene>